<feature type="transmembrane region" description="Helical" evidence="5">
    <location>
        <begin position="162"/>
        <end position="180"/>
    </location>
</feature>
<sequence length="385" mass="39780">MTESGVAAGFLTLVVVMGIGRFLYTPLLPLMLTEYGLRTEQAGFLASLNYVGYLAGAFAAGPLCHRFREFRVLVAGLLISCLTTAATGLSTDFVWVTAARLLAGIASALAFVAVSGLVLLIVARDGRENLTGLYYGGVGGGIVLTGLAALPTARIWGAGGTWILFGAVGATLSGVVLLLLQRHDEPRHSAATPRATLPWHPRFARLVIAYGLEGFGYIITGTFMVAAANATVGPTGAHLAWVVAGCAALPSAFLWSTAARRWGRLKPLVVAFFLQGAGIILPAALNGAAALFAGALLFGATFMGIVTLALSEGASYAPTARARIVGLMTGIYGIGQIVGPALAGYFSARTGTYHIAIFIASATVAAAGGLLIPDAFAHEQARERR</sequence>
<feature type="transmembrane region" description="Helical" evidence="5">
    <location>
        <begin position="70"/>
        <end position="89"/>
    </location>
</feature>
<feature type="transmembrane region" description="Helical" evidence="5">
    <location>
        <begin position="203"/>
        <end position="226"/>
    </location>
</feature>
<dbReference type="EMBL" id="CP009788">
    <property type="protein sequence ID" value="AJE04315.1"/>
    <property type="molecule type" value="Genomic_DNA"/>
</dbReference>
<dbReference type="KEGG" id="gpi:GPICK_14005"/>
<dbReference type="HOGENOM" id="CLU_001265_7_2_7"/>
<dbReference type="GO" id="GO:0005886">
    <property type="term" value="C:plasma membrane"/>
    <property type="evidence" value="ECO:0007669"/>
    <property type="project" value="TreeGrafter"/>
</dbReference>
<dbReference type="InterPro" id="IPR036259">
    <property type="entry name" value="MFS_trans_sf"/>
</dbReference>
<evidence type="ECO:0000313" key="8">
    <source>
        <dbReference type="Proteomes" id="UP000057609"/>
    </source>
</evidence>
<gene>
    <name evidence="7" type="ORF">GPICK_14005</name>
</gene>
<dbReference type="GO" id="GO:0022857">
    <property type="term" value="F:transmembrane transporter activity"/>
    <property type="evidence" value="ECO:0007669"/>
    <property type="project" value="InterPro"/>
</dbReference>
<dbReference type="InterPro" id="IPR010645">
    <property type="entry name" value="MFS_4"/>
</dbReference>
<feature type="transmembrane region" description="Helical" evidence="5">
    <location>
        <begin position="101"/>
        <end position="122"/>
    </location>
</feature>
<feature type="transmembrane region" description="Helical" evidence="5">
    <location>
        <begin position="44"/>
        <end position="63"/>
    </location>
</feature>
<dbReference type="SUPFAM" id="SSF103473">
    <property type="entry name" value="MFS general substrate transporter"/>
    <property type="match status" value="1"/>
</dbReference>
<dbReference type="RefSeq" id="WP_039744200.1">
    <property type="nucleotide sequence ID" value="NZ_CP009788.1"/>
</dbReference>
<dbReference type="Gene3D" id="1.20.1250.20">
    <property type="entry name" value="MFS general substrate transporter like domains"/>
    <property type="match status" value="1"/>
</dbReference>
<protein>
    <recommendedName>
        <fullName evidence="6">Major facilitator superfamily (MFS) profile domain-containing protein</fullName>
    </recommendedName>
</protein>
<feature type="transmembrane region" description="Helical" evidence="5">
    <location>
        <begin position="322"/>
        <end position="346"/>
    </location>
</feature>
<evidence type="ECO:0000256" key="2">
    <source>
        <dbReference type="ARBA" id="ARBA00022692"/>
    </source>
</evidence>
<reference evidence="7 8" key="1">
    <citation type="journal article" date="2015" name="Genome Announc.">
        <title>Complete Genome of Geobacter pickeringii G13T, a Metal-Reducing Isolate from Sedimentary Kaolin Deposits.</title>
        <authorList>
            <person name="Badalamenti J.P."/>
            <person name="Bond D.R."/>
        </authorList>
    </citation>
    <scope>NUCLEOTIDE SEQUENCE [LARGE SCALE GENOMIC DNA]</scope>
    <source>
        <strain evidence="7 8">G13</strain>
    </source>
</reference>
<dbReference type="PANTHER" id="PTHR23537">
    <property type="match status" value="1"/>
</dbReference>
<evidence type="ECO:0000256" key="4">
    <source>
        <dbReference type="ARBA" id="ARBA00023136"/>
    </source>
</evidence>
<feature type="domain" description="Major facilitator superfamily (MFS) profile" evidence="6">
    <location>
        <begin position="1"/>
        <end position="380"/>
    </location>
</feature>
<feature type="transmembrane region" description="Helical" evidence="5">
    <location>
        <begin position="291"/>
        <end position="310"/>
    </location>
</feature>
<evidence type="ECO:0000256" key="1">
    <source>
        <dbReference type="ARBA" id="ARBA00004141"/>
    </source>
</evidence>
<feature type="transmembrane region" description="Helical" evidence="5">
    <location>
        <begin position="268"/>
        <end position="285"/>
    </location>
</feature>
<accession>A0A0B5BII6</accession>
<feature type="transmembrane region" description="Helical" evidence="5">
    <location>
        <begin position="7"/>
        <end position="24"/>
    </location>
</feature>
<keyword evidence="2 5" id="KW-0812">Transmembrane</keyword>
<keyword evidence="4 5" id="KW-0472">Membrane</keyword>
<dbReference type="PROSITE" id="PS50850">
    <property type="entry name" value="MFS"/>
    <property type="match status" value="1"/>
</dbReference>
<dbReference type="STRING" id="345632.GPICK_14005"/>
<comment type="subcellular location">
    <subcellularLocation>
        <location evidence="1">Membrane</location>
        <topology evidence="1">Multi-pass membrane protein</topology>
    </subcellularLocation>
</comment>
<proteinExistence type="predicted"/>
<evidence type="ECO:0000256" key="5">
    <source>
        <dbReference type="SAM" id="Phobius"/>
    </source>
</evidence>
<evidence type="ECO:0000259" key="6">
    <source>
        <dbReference type="PROSITE" id="PS50850"/>
    </source>
</evidence>
<dbReference type="PRINTS" id="PR01035">
    <property type="entry name" value="TCRTETA"/>
</dbReference>
<dbReference type="Proteomes" id="UP000057609">
    <property type="component" value="Chromosome"/>
</dbReference>
<feature type="transmembrane region" description="Helical" evidence="5">
    <location>
        <begin position="352"/>
        <end position="376"/>
    </location>
</feature>
<dbReference type="InterPro" id="IPR020846">
    <property type="entry name" value="MFS_dom"/>
</dbReference>
<feature type="transmembrane region" description="Helical" evidence="5">
    <location>
        <begin position="238"/>
        <end position="256"/>
    </location>
</feature>
<dbReference type="InterPro" id="IPR001958">
    <property type="entry name" value="Tet-R_TetA/multi-R_MdtG-like"/>
</dbReference>
<evidence type="ECO:0000313" key="7">
    <source>
        <dbReference type="EMBL" id="AJE04315.1"/>
    </source>
</evidence>
<dbReference type="AlphaFoldDB" id="A0A0B5BII6"/>
<name>A0A0B5BII6_9BACT</name>
<keyword evidence="3 5" id="KW-1133">Transmembrane helix</keyword>
<dbReference type="OrthoDB" id="9797953at2"/>
<dbReference type="Pfam" id="PF06779">
    <property type="entry name" value="MFS_4"/>
    <property type="match status" value="1"/>
</dbReference>
<organism evidence="7 8">
    <name type="scientific">Geobacter pickeringii</name>
    <dbReference type="NCBI Taxonomy" id="345632"/>
    <lineage>
        <taxon>Bacteria</taxon>
        <taxon>Pseudomonadati</taxon>
        <taxon>Thermodesulfobacteriota</taxon>
        <taxon>Desulfuromonadia</taxon>
        <taxon>Geobacterales</taxon>
        <taxon>Geobacteraceae</taxon>
        <taxon>Geobacter</taxon>
    </lineage>
</organism>
<dbReference type="PANTHER" id="PTHR23537:SF1">
    <property type="entry name" value="SUGAR TRANSPORTER"/>
    <property type="match status" value="1"/>
</dbReference>
<keyword evidence="8" id="KW-1185">Reference proteome</keyword>
<evidence type="ECO:0000256" key="3">
    <source>
        <dbReference type="ARBA" id="ARBA00022989"/>
    </source>
</evidence>
<feature type="transmembrane region" description="Helical" evidence="5">
    <location>
        <begin position="134"/>
        <end position="156"/>
    </location>
</feature>